<gene>
    <name evidence="1" type="ORF">H5410_061792</name>
</gene>
<dbReference type="AlphaFoldDB" id="A0A9J5W8Z7"/>
<keyword evidence="2" id="KW-1185">Reference proteome</keyword>
<feature type="non-terminal residue" evidence="1">
    <location>
        <position position="1"/>
    </location>
</feature>
<dbReference type="EMBL" id="JACXVP010000012">
    <property type="protein sequence ID" value="KAG5572026.1"/>
    <property type="molecule type" value="Genomic_DNA"/>
</dbReference>
<dbReference type="OrthoDB" id="1709318at2759"/>
<evidence type="ECO:0000313" key="1">
    <source>
        <dbReference type="EMBL" id="KAG5572026.1"/>
    </source>
</evidence>
<reference evidence="1 2" key="1">
    <citation type="submission" date="2020-09" db="EMBL/GenBank/DDBJ databases">
        <title>De no assembly of potato wild relative species, Solanum commersonii.</title>
        <authorList>
            <person name="Cho K."/>
        </authorList>
    </citation>
    <scope>NUCLEOTIDE SEQUENCE [LARGE SCALE GENOMIC DNA]</scope>
    <source>
        <strain evidence="1">LZ3.2</strain>
        <tissue evidence="1">Leaf</tissue>
    </source>
</reference>
<accession>A0A9J5W8Z7</accession>
<dbReference type="Proteomes" id="UP000824120">
    <property type="component" value="Chromosome 12"/>
</dbReference>
<comment type="caution">
    <text evidence="1">The sequence shown here is derived from an EMBL/GenBank/DDBJ whole genome shotgun (WGS) entry which is preliminary data.</text>
</comment>
<sequence length="95" mass="10711">TLSLFPNKGVPLGAKSDPFILDNKSLSQAHAYLLGNCGEVENILVDWYEVENDTYGLTYVYFNKRCSGKSLLCLDLKYTNASMCKIHMIKIDIML</sequence>
<organism evidence="1 2">
    <name type="scientific">Solanum commersonii</name>
    <name type="common">Commerson's wild potato</name>
    <name type="synonym">Commerson's nightshade</name>
    <dbReference type="NCBI Taxonomy" id="4109"/>
    <lineage>
        <taxon>Eukaryota</taxon>
        <taxon>Viridiplantae</taxon>
        <taxon>Streptophyta</taxon>
        <taxon>Embryophyta</taxon>
        <taxon>Tracheophyta</taxon>
        <taxon>Spermatophyta</taxon>
        <taxon>Magnoliopsida</taxon>
        <taxon>eudicotyledons</taxon>
        <taxon>Gunneridae</taxon>
        <taxon>Pentapetalae</taxon>
        <taxon>asterids</taxon>
        <taxon>lamiids</taxon>
        <taxon>Solanales</taxon>
        <taxon>Solanaceae</taxon>
        <taxon>Solanoideae</taxon>
        <taxon>Solaneae</taxon>
        <taxon>Solanum</taxon>
    </lineage>
</organism>
<proteinExistence type="predicted"/>
<evidence type="ECO:0000313" key="2">
    <source>
        <dbReference type="Proteomes" id="UP000824120"/>
    </source>
</evidence>
<protein>
    <submittedName>
        <fullName evidence="1">Uncharacterized protein</fullName>
    </submittedName>
</protein>
<name>A0A9J5W8Z7_SOLCO</name>